<dbReference type="RefSeq" id="WP_284920828.1">
    <property type="nucleotide sequence ID" value="NZ_CP126980.1"/>
</dbReference>
<dbReference type="Proteomes" id="UP001240150">
    <property type="component" value="Chromosome"/>
</dbReference>
<proteinExistence type="predicted"/>
<name>A0ABY8WU73_9ACTN</name>
<sequence>MIEQYDFTKLRVERQISTGEWKEIPTANFTYTANVDPDENDVFLFGSETATSSVTRYSTTTNSSVYAPWNVGDKIRCRYVDRSGTSHIVSGSYFIVDTVKVTRTQGISPKTWRYDFSCTMVGKYALAASKVVCYPDLPKESAYKRLSRFVTITNLVMTESESEVEVLADGS</sequence>
<accession>A0ABY8WU73</accession>
<reference evidence="1 2" key="1">
    <citation type="submission" date="2023-06" db="EMBL/GenBank/DDBJ databases">
        <authorList>
            <person name="Yushchuk O."/>
            <person name="Binda E."/>
            <person name="Ruckert-Reed C."/>
            <person name="Fedorenko V."/>
            <person name="Kalinowski J."/>
            <person name="Marinelli F."/>
        </authorList>
    </citation>
    <scope>NUCLEOTIDE SEQUENCE [LARGE SCALE GENOMIC DNA]</scope>
    <source>
        <strain evidence="1 2">NRRL 3884</strain>
    </source>
</reference>
<organism evidence="1 2">
    <name type="scientific">Actinoplanes oblitus</name>
    <dbReference type="NCBI Taxonomy" id="3040509"/>
    <lineage>
        <taxon>Bacteria</taxon>
        <taxon>Bacillati</taxon>
        <taxon>Actinomycetota</taxon>
        <taxon>Actinomycetes</taxon>
        <taxon>Micromonosporales</taxon>
        <taxon>Micromonosporaceae</taxon>
        <taxon>Actinoplanes</taxon>
    </lineage>
</organism>
<gene>
    <name evidence="1" type="ORF">ACTOB_003041</name>
</gene>
<dbReference type="EMBL" id="CP126980">
    <property type="protein sequence ID" value="WIM99390.1"/>
    <property type="molecule type" value="Genomic_DNA"/>
</dbReference>
<evidence type="ECO:0000313" key="2">
    <source>
        <dbReference type="Proteomes" id="UP001240150"/>
    </source>
</evidence>
<keyword evidence="2" id="KW-1185">Reference proteome</keyword>
<evidence type="ECO:0000313" key="1">
    <source>
        <dbReference type="EMBL" id="WIM99390.1"/>
    </source>
</evidence>
<protein>
    <submittedName>
        <fullName evidence="1">Uncharacterized protein</fullName>
    </submittedName>
</protein>